<keyword evidence="3" id="KW-1185">Reference proteome</keyword>
<dbReference type="PANTHER" id="PTHR33431:SF2">
    <property type="entry name" value="CAMP-DEPENDENT PROTEIN KINASE CATALYTIC SUBUNIT-LIKE"/>
    <property type="match status" value="1"/>
</dbReference>
<dbReference type="InterPro" id="IPR012862">
    <property type="entry name" value="DUF1635"/>
</dbReference>
<organism evidence="2 3">
    <name type="scientific">Nyssa sinensis</name>
    <dbReference type="NCBI Taxonomy" id="561372"/>
    <lineage>
        <taxon>Eukaryota</taxon>
        <taxon>Viridiplantae</taxon>
        <taxon>Streptophyta</taxon>
        <taxon>Embryophyta</taxon>
        <taxon>Tracheophyta</taxon>
        <taxon>Spermatophyta</taxon>
        <taxon>Magnoliopsida</taxon>
        <taxon>eudicotyledons</taxon>
        <taxon>Gunneridae</taxon>
        <taxon>Pentapetalae</taxon>
        <taxon>asterids</taxon>
        <taxon>Cornales</taxon>
        <taxon>Nyssaceae</taxon>
        <taxon>Nyssa</taxon>
    </lineage>
</organism>
<dbReference type="Proteomes" id="UP000325577">
    <property type="component" value="Linkage Group LG18"/>
</dbReference>
<proteinExistence type="predicted"/>
<sequence>MEDQCSPLSWGYYYQEERFEELKHTLLYTTLELETTILSAQEEIARKEDELIHLKELLTMTIREREEAQAKCQSLMLDKFLTPTTAPTTAAKTASTKAAAATNGSCCSFIRDY</sequence>
<feature type="coiled-coil region" evidence="1">
    <location>
        <begin position="30"/>
        <end position="57"/>
    </location>
</feature>
<dbReference type="AlphaFoldDB" id="A0A5J5AYC3"/>
<dbReference type="OrthoDB" id="1926156at2759"/>
<reference evidence="2 3" key="1">
    <citation type="submission" date="2019-09" db="EMBL/GenBank/DDBJ databases">
        <title>A chromosome-level genome assembly of the Chinese tupelo Nyssa sinensis.</title>
        <authorList>
            <person name="Yang X."/>
            <person name="Kang M."/>
            <person name="Yang Y."/>
            <person name="Xiong H."/>
            <person name="Wang M."/>
            <person name="Zhang Z."/>
            <person name="Wang Z."/>
            <person name="Wu H."/>
            <person name="Ma T."/>
            <person name="Liu J."/>
            <person name="Xi Z."/>
        </authorList>
    </citation>
    <scope>NUCLEOTIDE SEQUENCE [LARGE SCALE GENOMIC DNA]</scope>
    <source>
        <strain evidence="2">J267</strain>
        <tissue evidence="2">Leaf</tissue>
    </source>
</reference>
<dbReference type="Pfam" id="PF07795">
    <property type="entry name" value="DUF1635"/>
    <property type="match status" value="1"/>
</dbReference>
<dbReference type="EMBL" id="CM018041">
    <property type="protein sequence ID" value="KAA8534457.1"/>
    <property type="molecule type" value="Genomic_DNA"/>
</dbReference>
<protein>
    <submittedName>
        <fullName evidence="2">Uncharacterized protein</fullName>
    </submittedName>
</protein>
<dbReference type="PANTHER" id="PTHR33431">
    <property type="entry name" value="ENABLED-LIKE PROTEIN (DUF1635)"/>
    <property type="match status" value="1"/>
</dbReference>
<gene>
    <name evidence="2" type="ORF">F0562_031974</name>
</gene>
<evidence type="ECO:0000256" key="1">
    <source>
        <dbReference type="SAM" id="Coils"/>
    </source>
</evidence>
<keyword evidence="1" id="KW-0175">Coiled coil</keyword>
<name>A0A5J5AYC3_9ASTE</name>
<accession>A0A5J5AYC3</accession>
<evidence type="ECO:0000313" key="3">
    <source>
        <dbReference type="Proteomes" id="UP000325577"/>
    </source>
</evidence>
<evidence type="ECO:0000313" key="2">
    <source>
        <dbReference type="EMBL" id="KAA8534457.1"/>
    </source>
</evidence>